<reference evidence="2 3" key="1">
    <citation type="submission" date="2023-11" db="EMBL/GenBank/DDBJ databases">
        <authorList>
            <person name="Bao R."/>
        </authorList>
    </citation>
    <scope>NUCLEOTIDE SEQUENCE [LARGE SCALE GENOMIC DNA]</scope>
    <source>
        <strain evidence="2 3">PJ23</strain>
    </source>
</reference>
<evidence type="ECO:0000313" key="3">
    <source>
        <dbReference type="Proteomes" id="UP001274321"/>
    </source>
</evidence>
<dbReference type="PROSITE" id="PS50983">
    <property type="entry name" value="FE_B12_PBP"/>
    <property type="match status" value="1"/>
</dbReference>
<evidence type="ECO:0000259" key="1">
    <source>
        <dbReference type="PROSITE" id="PS50983"/>
    </source>
</evidence>
<dbReference type="Proteomes" id="UP001274321">
    <property type="component" value="Unassembled WGS sequence"/>
</dbReference>
<evidence type="ECO:0000313" key="2">
    <source>
        <dbReference type="EMBL" id="MDX6805091.1"/>
    </source>
</evidence>
<dbReference type="PANTHER" id="PTHR30535:SF34">
    <property type="entry name" value="MOLYBDATE-BINDING PROTEIN MOLA"/>
    <property type="match status" value="1"/>
</dbReference>
<proteinExistence type="predicted"/>
<dbReference type="InterPro" id="IPR002491">
    <property type="entry name" value="ABC_transptr_periplasmic_BD"/>
</dbReference>
<sequence length="356" mass="37795">MLLAFAGGTASAAAITFKDIRGRTVTLEAPATRIAVDDSRYLIALALIHPDPAGLLAAWPKDINRLGGEAYKAFLAKSPSLEKLPLVPSSAQDFSVEAVLAAAPEVAVFADGSGPTDAQVAQLESAGVQVVFIDFFRHPFRNLGPSLKIFGAITGRDAQADAFIAFREERMKTISDAVAGLSPEQRPTVFLEAHAGMSADCCNAPGKGNVGDYIEFVGGHNIAADVLKQQASGRVNLEYVIERDPEVYIATGGPHLEKAGGLVLGPGYSHEQAQAALRKVGSRPGISSLTAVKEGRMFGFAHQLINSPLDIIAVEVFARWIHPDLFGGLDPAKTLDEINTRFLAVPLPGEYWLGLN</sequence>
<dbReference type="Pfam" id="PF01497">
    <property type="entry name" value="Peripla_BP_2"/>
    <property type="match status" value="1"/>
</dbReference>
<comment type="caution">
    <text evidence="2">The sequence shown here is derived from an EMBL/GenBank/DDBJ whole genome shotgun (WGS) entry which is preliminary data.</text>
</comment>
<accession>A0ABU4RKI6</accession>
<dbReference type="EMBL" id="JAXAFJ010000001">
    <property type="protein sequence ID" value="MDX6805091.1"/>
    <property type="molecule type" value="Genomic_DNA"/>
</dbReference>
<dbReference type="Gene3D" id="3.40.50.1980">
    <property type="entry name" value="Nitrogenase molybdenum iron protein domain"/>
    <property type="match status" value="2"/>
</dbReference>
<feature type="domain" description="Fe/B12 periplasmic-binding" evidence="1">
    <location>
        <begin position="30"/>
        <end position="329"/>
    </location>
</feature>
<keyword evidence="3" id="KW-1185">Reference proteome</keyword>
<protein>
    <submittedName>
        <fullName evidence="2">ABC transporter substrate-binding protein</fullName>
    </submittedName>
</protein>
<dbReference type="PANTHER" id="PTHR30535">
    <property type="entry name" value="VITAMIN B12-BINDING PROTEIN"/>
    <property type="match status" value="1"/>
</dbReference>
<dbReference type="SUPFAM" id="SSF53807">
    <property type="entry name" value="Helical backbone' metal receptor"/>
    <property type="match status" value="1"/>
</dbReference>
<name>A0ABU4RKI6_9HYPH</name>
<organism evidence="2 3">
    <name type="scientific">Terrihabitans rhizophilus</name>
    <dbReference type="NCBI Taxonomy" id="3092662"/>
    <lineage>
        <taxon>Bacteria</taxon>
        <taxon>Pseudomonadati</taxon>
        <taxon>Pseudomonadota</taxon>
        <taxon>Alphaproteobacteria</taxon>
        <taxon>Hyphomicrobiales</taxon>
        <taxon>Terrihabitans</taxon>
    </lineage>
</organism>
<dbReference type="RefSeq" id="WP_319843193.1">
    <property type="nucleotide sequence ID" value="NZ_JAXAFJ010000001.1"/>
</dbReference>
<gene>
    <name evidence="2" type="ORF">SCD90_03345</name>
</gene>
<dbReference type="InterPro" id="IPR050902">
    <property type="entry name" value="ABC_Transporter_SBP"/>
</dbReference>